<evidence type="ECO:0000313" key="1">
    <source>
        <dbReference type="EMBL" id="KAL1844707.1"/>
    </source>
</evidence>
<proteinExistence type="predicted"/>
<name>A0ABR3VSQ5_9PEZI</name>
<dbReference type="Proteomes" id="UP001586593">
    <property type="component" value="Unassembled WGS sequence"/>
</dbReference>
<evidence type="ECO:0000313" key="2">
    <source>
        <dbReference type="Proteomes" id="UP001586593"/>
    </source>
</evidence>
<protein>
    <submittedName>
        <fullName evidence="1">Uncharacterized protein</fullName>
    </submittedName>
</protein>
<comment type="caution">
    <text evidence="1">The sequence shown here is derived from an EMBL/GenBank/DDBJ whole genome shotgun (WGS) entry which is preliminary data.</text>
</comment>
<accession>A0ABR3VSQ5</accession>
<gene>
    <name evidence="1" type="ORF">VTK73DRAFT_1992</name>
</gene>
<keyword evidence="2" id="KW-1185">Reference proteome</keyword>
<reference evidence="1 2" key="1">
    <citation type="journal article" date="2024" name="Commun. Biol.">
        <title>Comparative genomic analysis of thermophilic fungi reveals convergent evolutionary adaptations and gene losses.</title>
        <authorList>
            <person name="Steindorff A.S."/>
            <person name="Aguilar-Pontes M.V."/>
            <person name="Robinson A.J."/>
            <person name="Andreopoulos B."/>
            <person name="LaButti K."/>
            <person name="Kuo A."/>
            <person name="Mondo S."/>
            <person name="Riley R."/>
            <person name="Otillar R."/>
            <person name="Haridas S."/>
            <person name="Lipzen A."/>
            <person name="Grimwood J."/>
            <person name="Schmutz J."/>
            <person name="Clum A."/>
            <person name="Reid I.D."/>
            <person name="Moisan M.C."/>
            <person name="Butler G."/>
            <person name="Nguyen T.T.M."/>
            <person name="Dewar K."/>
            <person name="Conant G."/>
            <person name="Drula E."/>
            <person name="Henrissat B."/>
            <person name="Hansel C."/>
            <person name="Singer S."/>
            <person name="Hutchinson M.I."/>
            <person name="de Vries R.P."/>
            <person name="Natvig D.O."/>
            <person name="Powell A.J."/>
            <person name="Tsang A."/>
            <person name="Grigoriev I.V."/>
        </authorList>
    </citation>
    <scope>NUCLEOTIDE SEQUENCE [LARGE SCALE GENOMIC DNA]</scope>
    <source>
        <strain evidence="1 2">ATCC 24622</strain>
    </source>
</reference>
<organism evidence="1 2">
    <name type="scientific">Phialemonium thermophilum</name>
    <dbReference type="NCBI Taxonomy" id="223376"/>
    <lineage>
        <taxon>Eukaryota</taxon>
        <taxon>Fungi</taxon>
        <taxon>Dikarya</taxon>
        <taxon>Ascomycota</taxon>
        <taxon>Pezizomycotina</taxon>
        <taxon>Sordariomycetes</taxon>
        <taxon>Sordariomycetidae</taxon>
        <taxon>Cephalothecales</taxon>
        <taxon>Cephalothecaceae</taxon>
        <taxon>Phialemonium</taxon>
    </lineage>
</organism>
<dbReference type="EMBL" id="JAZHXJ010001520">
    <property type="protein sequence ID" value="KAL1844707.1"/>
    <property type="molecule type" value="Genomic_DNA"/>
</dbReference>
<sequence length="171" mass="19028">MLDCRPVGYGLFCSRAGKRCATSKRGWAGVVSFLAAYTERVFIRVVYDSITSWYATNVLSWKSIECRVASVLGDTEVQVGENGWESGTKIGWPKPFILFTLSKCQVRGESWTLEHRKHHTRSDARHLAGLYEVRLGGLPFCGPSMAYQNNTLLRTYTGVVSPQLLQTSAGT</sequence>